<dbReference type="EMBL" id="AP026800">
    <property type="protein sequence ID" value="BDR54159.1"/>
    <property type="molecule type" value="Genomic_DNA"/>
</dbReference>
<accession>A0ABN6SEP5</accession>
<gene>
    <name evidence="2" type="ORF">KIMH_02700</name>
</gene>
<keyword evidence="3" id="KW-1185">Reference proteome</keyword>
<feature type="compositionally biased region" description="Polar residues" evidence="1">
    <location>
        <begin position="12"/>
        <end position="23"/>
    </location>
</feature>
<sequence>MARRQRPKVKPQTISQASSGVQESDSYFKFSFRYMDEKILKSNESKEFEAFVRRLIMLSDRSIQKLKLDPKHGLGFERISDTSVRCSVPSGLDVESVGQFLSFRYGQGKKAMLGKRVADVLYVLCFEHAFGDAYEHGGS</sequence>
<evidence type="ECO:0000313" key="3">
    <source>
        <dbReference type="Proteomes" id="UP001321748"/>
    </source>
</evidence>
<name>A0ABN6SEP5_9BIFI</name>
<protein>
    <submittedName>
        <fullName evidence="2">Uncharacterized protein</fullName>
    </submittedName>
</protein>
<dbReference type="Proteomes" id="UP001321748">
    <property type="component" value="Chromosome"/>
</dbReference>
<dbReference type="RefSeq" id="WP_317643180.1">
    <property type="nucleotide sequence ID" value="NZ_AP026800.1"/>
</dbReference>
<organism evidence="2 3">
    <name type="scientific">Bombiscardovia apis</name>
    <dbReference type="NCBI Taxonomy" id="2932182"/>
    <lineage>
        <taxon>Bacteria</taxon>
        <taxon>Bacillati</taxon>
        <taxon>Actinomycetota</taxon>
        <taxon>Actinomycetes</taxon>
        <taxon>Bifidobacteriales</taxon>
        <taxon>Bifidobacteriaceae</taxon>
        <taxon>Bombiscardovia</taxon>
    </lineage>
</organism>
<evidence type="ECO:0000313" key="2">
    <source>
        <dbReference type="EMBL" id="BDR54159.1"/>
    </source>
</evidence>
<proteinExistence type="predicted"/>
<reference evidence="2 3" key="1">
    <citation type="journal article" date="2023" name="Microbiol. Spectr.">
        <title>Symbiosis of Carpenter Bees with Uncharacterized Lactic Acid Bacteria Showing NAD Auxotrophy.</title>
        <authorList>
            <person name="Kawasaki S."/>
            <person name="Ozawa K."/>
            <person name="Mori T."/>
            <person name="Yamamoto A."/>
            <person name="Ito M."/>
            <person name="Ohkuma M."/>
            <person name="Sakamoto M."/>
            <person name="Matsutani M."/>
        </authorList>
    </citation>
    <scope>NUCLEOTIDE SEQUENCE [LARGE SCALE GENOMIC DNA]</scope>
    <source>
        <strain evidence="2 3">KimH</strain>
    </source>
</reference>
<feature type="region of interest" description="Disordered" evidence="1">
    <location>
        <begin position="1"/>
        <end position="23"/>
    </location>
</feature>
<evidence type="ECO:0000256" key="1">
    <source>
        <dbReference type="SAM" id="MobiDB-lite"/>
    </source>
</evidence>